<keyword evidence="2" id="KW-1185">Reference proteome</keyword>
<reference evidence="1" key="2">
    <citation type="submission" date="2020-05" db="UniProtKB">
        <authorList>
            <consortium name="EnsemblMetazoa"/>
        </authorList>
    </citation>
    <scope>IDENTIFICATION</scope>
    <source>
        <strain evidence="1">FAR1</strain>
    </source>
</reference>
<accession>A0A182QD66</accession>
<proteinExistence type="predicted"/>
<sequence length="214" mass="23599">MAKISVTIGTMYSRRPFTTSPPAGRYSFENWASGSSTRNRPLLSIGSYGEPASITFTTVALTFGGSPSCELMSCVVVLCPVTEAASTPQLHTANIAPNPTYTRAGRLYQAIFLDHATAQMIARFSENDRPPARRPLQHLHEAARTENGAAIAHMQRPVGCTHQQQAVRGLLQILLRTQQLRIVEVKVNIDHDRPYRGLIVHGGNDLAERLRQRL</sequence>
<dbReference type="EMBL" id="AXCN02001229">
    <property type="status" value="NOT_ANNOTATED_CDS"/>
    <property type="molecule type" value="Genomic_DNA"/>
</dbReference>
<protein>
    <submittedName>
        <fullName evidence="1">Uncharacterized protein</fullName>
    </submittedName>
</protein>
<evidence type="ECO:0000313" key="2">
    <source>
        <dbReference type="Proteomes" id="UP000075886"/>
    </source>
</evidence>
<organism evidence="1 2">
    <name type="scientific">Anopheles farauti</name>
    <dbReference type="NCBI Taxonomy" id="69004"/>
    <lineage>
        <taxon>Eukaryota</taxon>
        <taxon>Metazoa</taxon>
        <taxon>Ecdysozoa</taxon>
        <taxon>Arthropoda</taxon>
        <taxon>Hexapoda</taxon>
        <taxon>Insecta</taxon>
        <taxon>Pterygota</taxon>
        <taxon>Neoptera</taxon>
        <taxon>Endopterygota</taxon>
        <taxon>Diptera</taxon>
        <taxon>Nematocera</taxon>
        <taxon>Culicoidea</taxon>
        <taxon>Culicidae</taxon>
        <taxon>Anophelinae</taxon>
        <taxon>Anopheles</taxon>
    </lineage>
</organism>
<evidence type="ECO:0000313" key="1">
    <source>
        <dbReference type="EnsemblMetazoa" id="AFAF007800-PA"/>
    </source>
</evidence>
<name>A0A182QD66_9DIPT</name>
<dbReference type="AlphaFoldDB" id="A0A182QD66"/>
<dbReference type="VEuPathDB" id="VectorBase:AFAF007800"/>
<reference evidence="2" key="1">
    <citation type="submission" date="2014-01" db="EMBL/GenBank/DDBJ databases">
        <title>The Genome Sequence of Anopheles farauti FAR1 (V2).</title>
        <authorList>
            <consortium name="The Broad Institute Genomics Platform"/>
            <person name="Neafsey D.E."/>
            <person name="Besansky N."/>
            <person name="Howell P."/>
            <person name="Walton C."/>
            <person name="Young S.K."/>
            <person name="Zeng Q."/>
            <person name="Gargeya S."/>
            <person name="Fitzgerald M."/>
            <person name="Haas B."/>
            <person name="Abouelleil A."/>
            <person name="Allen A.W."/>
            <person name="Alvarado L."/>
            <person name="Arachchi H.M."/>
            <person name="Berlin A.M."/>
            <person name="Chapman S.B."/>
            <person name="Gainer-Dewar J."/>
            <person name="Goldberg J."/>
            <person name="Griggs A."/>
            <person name="Gujja S."/>
            <person name="Hansen M."/>
            <person name="Howarth C."/>
            <person name="Imamovic A."/>
            <person name="Ireland A."/>
            <person name="Larimer J."/>
            <person name="McCowan C."/>
            <person name="Murphy C."/>
            <person name="Pearson M."/>
            <person name="Poon T.W."/>
            <person name="Priest M."/>
            <person name="Roberts A."/>
            <person name="Saif S."/>
            <person name="Shea T."/>
            <person name="Sisk P."/>
            <person name="Sykes S."/>
            <person name="Wortman J."/>
            <person name="Nusbaum C."/>
            <person name="Birren B."/>
        </authorList>
    </citation>
    <scope>NUCLEOTIDE SEQUENCE [LARGE SCALE GENOMIC DNA]</scope>
    <source>
        <strain evidence="2">FAR1</strain>
    </source>
</reference>
<dbReference type="Proteomes" id="UP000075886">
    <property type="component" value="Unassembled WGS sequence"/>
</dbReference>
<dbReference type="EnsemblMetazoa" id="AFAF007800-RA">
    <property type="protein sequence ID" value="AFAF007800-PA"/>
    <property type="gene ID" value="AFAF007800"/>
</dbReference>